<dbReference type="EMBL" id="JAPTGD010000002">
    <property type="protein sequence ID" value="MDU9693962.1"/>
    <property type="molecule type" value="Genomic_DNA"/>
</dbReference>
<evidence type="ECO:0000313" key="2">
    <source>
        <dbReference type="EMBL" id="MDU9693962.1"/>
    </source>
</evidence>
<organism evidence="2 3">
    <name type="scientific">Priestia aryabhattai</name>
    <name type="common">Bacillus aryabhattai</name>
    <dbReference type="NCBI Taxonomy" id="412384"/>
    <lineage>
        <taxon>Bacteria</taxon>
        <taxon>Bacillati</taxon>
        <taxon>Bacillota</taxon>
        <taxon>Bacilli</taxon>
        <taxon>Bacillales</taxon>
        <taxon>Bacillaceae</taxon>
        <taxon>Priestia</taxon>
    </lineage>
</organism>
<dbReference type="RefSeq" id="WP_316911179.1">
    <property type="nucleotide sequence ID" value="NZ_JAPTGD010000002.1"/>
</dbReference>
<accession>A0AAX6NDM9</accession>
<feature type="coiled-coil region" evidence="1">
    <location>
        <begin position="86"/>
        <end position="113"/>
    </location>
</feature>
<evidence type="ECO:0000313" key="3">
    <source>
        <dbReference type="Proteomes" id="UP001269400"/>
    </source>
</evidence>
<dbReference type="Proteomes" id="UP001269400">
    <property type="component" value="Unassembled WGS sequence"/>
</dbReference>
<evidence type="ECO:0000256" key="1">
    <source>
        <dbReference type="SAM" id="Coils"/>
    </source>
</evidence>
<gene>
    <name evidence="2" type="ORF">O0Q50_22535</name>
</gene>
<keyword evidence="1" id="KW-0175">Coiled coil</keyword>
<reference evidence="2" key="1">
    <citation type="journal article" date="2022" name="J Environ Chem Eng">
        <title>Biodegradation of petroleum oil using a constructed nonpathogenic and heavy metal-tolerant bacterial consortium isolated from marine sponges.</title>
        <authorList>
            <person name="Dechsakulwatana C."/>
            <person name="Rungsihiranrut A."/>
            <person name="Muangchinda C."/>
            <person name="Ningthoujam R."/>
            <person name="Klankeo P."/>
            <person name="Pinyakong O."/>
        </authorList>
    </citation>
    <scope>NUCLEOTIDE SEQUENCE</scope>
    <source>
        <strain evidence="2">TL01-2</strain>
    </source>
</reference>
<comment type="caution">
    <text evidence="2">The sequence shown here is derived from an EMBL/GenBank/DDBJ whole genome shotgun (WGS) entry which is preliminary data.</text>
</comment>
<protein>
    <submittedName>
        <fullName evidence="2">Uncharacterized protein</fullName>
    </submittedName>
</protein>
<name>A0AAX6NDM9_PRIAR</name>
<reference evidence="2" key="2">
    <citation type="submission" date="2022-12" db="EMBL/GenBank/DDBJ databases">
        <authorList>
            <person name="Dechsakulwatana C."/>
            <person name="Rungsihiranrut A."/>
            <person name="Muangchinda C."/>
            <person name="Ningthoujam R."/>
            <person name="Klankeo P."/>
            <person name="Pinyakong O."/>
        </authorList>
    </citation>
    <scope>NUCLEOTIDE SEQUENCE</scope>
    <source>
        <strain evidence="2">TL01-2</strain>
    </source>
</reference>
<sequence length="190" mass="22261">MKNSAVESIMSLLDKVSYISDVLEQQALVPKGYYLFSPMELTQGKIAGDWLLFLPYENEIIVFEYVQKDDQIMYRQPSRIARETDLKKLEKLLAFKQDELNNLQKKIFETRKAFNDSVDRKKPDFQVTIEEYNIRVDRANKRGFVNEALLIIAPENMCSKSIYTSLLHLLSDEGKITKDQLVPYYELFKD</sequence>
<dbReference type="AlphaFoldDB" id="A0AAX6NDM9"/>
<proteinExistence type="predicted"/>